<feature type="transmembrane region" description="Helical" evidence="3">
    <location>
        <begin position="415"/>
        <end position="438"/>
    </location>
</feature>
<evidence type="ECO:0000256" key="3">
    <source>
        <dbReference type="SAM" id="Phobius"/>
    </source>
</evidence>
<organism evidence="4 5">
    <name type="scientific">Paenibacillus whitsoniae</name>
    <dbReference type="NCBI Taxonomy" id="2496558"/>
    <lineage>
        <taxon>Bacteria</taxon>
        <taxon>Bacillati</taxon>
        <taxon>Bacillota</taxon>
        <taxon>Bacilli</taxon>
        <taxon>Bacillales</taxon>
        <taxon>Paenibacillaceae</taxon>
        <taxon>Paenibacillus</taxon>
    </lineage>
</organism>
<keyword evidence="3" id="KW-1133">Transmembrane helix</keyword>
<dbReference type="GO" id="GO:0009847">
    <property type="term" value="P:spore germination"/>
    <property type="evidence" value="ECO:0007669"/>
    <property type="project" value="InterPro"/>
</dbReference>
<dbReference type="InterPro" id="IPR050768">
    <property type="entry name" value="UPF0353/GerABKA_families"/>
</dbReference>
<evidence type="ECO:0000313" key="5">
    <source>
        <dbReference type="Proteomes" id="UP000276128"/>
    </source>
</evidence>
<dbReference type="InterPro" id="IPR004995">
    <property type="entry name" value="Spore_Ger"/>
</dbReference>
<evidence type="ECO:0000256" key="2">
    <source>
        <dbReference type="ARBA" id="ARBA00023136"/>
    </source>
</evidence>
<evidence type="ECO:0000256" key="1">
    <source>
        <dbReference type="ARBA" id="ARBA00005278"/>
    </source>
</evidence>
<comment type="similarity">
    <text evidence="1">Belongs to the GerABKA family.</text>
</comment>
<dbReference type="Pfam" id="PF03323">
    <property type="entry name" value="GerA"/>
    <property type="match status" value="1"/>
</dbReference>
<dbReference type="EMBL" id="RXHU01000040">
    <property type="protein sequence ID" value="RTE09058.1"/>
    <property type="molecule type" value="Genomic_DNA"/>
</dbReference>
<feature type="transmembrane region" description="Helical" evidence="3">
    <location>
        <begin position="386"/>
        <end position="408"/>
    </location>
</feature>
<accession>A0A430JDF9</accession>
<name>A0A430JDF9_9BACL</name>
<keyword evidence="2 3" id="KW-0472">Membrane</keyword>
<feature type="transmembrane region" description="Helical" evidence="3">
    <location>
        <begin position="291"/>
        <end position="310"/>
    </location>
</feature>
<reference evidence="4 5" key="1">
    <citation type="submission" date="2018-12" db="EMBL/GenBank/DDBJ databases">
        <title>Bacillus ochoae sp. nov., Paenibacillus whitsoniae sp. nov., Paenibacillus spiritus sp. nov. Isolated from the Mars Exploration Rover during spacecraft assembly.</title>
        <authorList>
            <person name="Seuylemezian A."/>
            <person name="Vaishampayan P."/>
        </authorList>
    </citation>
    <scope>NUCLEOTIDE SEQUENCE [LARGE SCALE GENOMIC DNA]</scope>
    <source>
        <strain evidence="4 5">MER 54</strain>
    </source>
</reference>
<dbReference type="PANTHER" id="PTHR22550:SF5">
    <property type="entry name" value="LEUCINE ZIPPER PROTEIN 4"/>
    <property type="match status" value="1"/>
</dbReference>
<dbReference type="AlphaFoldDB" id="A0A430JDF9"/>
<evidence type="ECO:0000313" key="4">
    <source>
        <dbReference type="EMBL" id="RTE09058.1"/>
    </source>
</evidence>
<sequence length="501" mass="55953">MTANSKVEVDVAARLPWFEEQLKNCADIQFHTCEIGSHPCVFIFIDGLVNQDMLQSHILEPLLLKMQFSSTGEMVSEIVQHKLLPVSSVQGIQDVSAALHDIFEGGVLLLIENEPQMVIFPLRATETRAISQSENENVIRGPKQAFVEDLDINVSLIRKIVKNPLLKVEKFKFGSYTNTNVVICYIEGLCQQKLVDEMKERLGRVDIDAILGSSYIEEFIEDNPYSPFPQVQYTERPDIVSAALLEGRIAVIVDGTPIPIIAPVTLYMLLQSPEDYYQRFVAATWIRWIRYLFLLISFLLPSVYIAVTTFHPEMLPPNLLIAVAAARENVPFPAIVEAFIMELTFEALREAGLRIPKPIGQTVSIIGALVIGQAAVQAGIVSAPMVIVVSITGIASFVIPHFDLGLTFRLLRFPVMFLAASLGLYGVILGILLIYLHLVTLRSFGTPYLTPTSPIRFGDWKDVFMRAPIWLMRKRPVLFGTSGGERVAYKPRPQIPEDNGD</sequence>
<keyword evidence="3" id="KW-0812">Transmembrane</keyword>
<dbReference type="OrthoDB" id="1726708at2"/>
<proteinExistence type="inferred from homology"/>
<dbReference type="PANTHER" id="PTHR22550">
    <property type="entry name" value="SPORE GERMINATION PROTEIN"/>
    <property type="match status" value="1"/>
</dbReference>
<comment type="caution">
    <text evidence="4">The sequence shown here is derived from an EMBL/GenBank/DDBJ whole genome shotgun (WGS) entry which is preliminary data.</text>
</comment>
<protein>
    <submittedName>
        <fullName evidence="4">Spore germination protein</fullName>
    </submittedName>
</protein>
<keyword evidence="5" id="KW-1185">Reference proteome</keyword>
<dbReference type="PIRSF" id="PIRSF005690">
    <property type="entry name" value="GerBA"/>
    <property type="match status" value="1"/>
</dbReference>
<gene>
    <name evidence="4" type="ORF">EJQ19_14310</name>
</gene>
<dbReference type="GO" id="GO:0016020">
    <property type="term" value="C:membrane"/>
    <property type="evidence" value="ECO:0007669"/>
    <property type="project" value="InterPro"/>
</dbReference>
<dbReference type="Proteomes" id="UP000276128">
    <property type="component" value="Unassembled WGS sequence"/>
</dbReference>